<comment type="caution">
    <text evidence="2">The sequence shown here is derived from an EMBL/GenBank/DDBJ whole genome shotgun (WGS) entry which is preliminary data.</text>
</comment>
<dbReference type="EMBL" id="PEVC01000038">
    <property type="protein sequence ID" value="PIV00925.1"/>
    <property type="molecule type" value="Genomic_DNA"/>
</dbReference>
<dbReference type="InterPro" id="IPR029063">
    <property type="entry name" value="SAM-dependent_MTases_sf"/>
</dbReference>
<organism evidence="2 3">
    <name type="scientific">Candidatus Shapirobacteria bacterium CG03_land_8_20_14_0_80_39_12</name>
    <dbReference type="NCBI Taxonomy" id="1974879"/>
    <lineage>
        <taxon>Bacteria</taxon>
        <taxon>Candidatus Shapironibacteriota</taxon>
    </lineage>
</organism>
<dbReference type="PANTHER" id="PTHR43317">
    <property type="entry name" value="THERMOSPERMINE SYNTHASE ACAULIS5"/>
    <property type="match status" value="1"/>
</dbReference>
<dbReference type="AlphaFoldDB" id="A0A2M7BCT0"/>
<evidence type="ECO:0000313" key="2">
    <source>
        <dbReference type="EMBL" id="PIV00925.1"/>
    </source>
</evidence>
<proteinExistence type="predicted"/>
<protein>
    <recommendedName>
        <fullName evidence="4">PABS domain-containing protein</fullName>
    </recommendedName>
</protein>
<accession>A0A2M7BCT0</accession>
<evidence type="ECO:0000256" key="1">
    <source>
        <dbReference type="ARBA" id="ARBA00023115"/>
    </source>
</evidence>
<dbReference type="Gene3D" id="3.40.50.150">
    <property type="entry name" value="Vaccinia Virus protein VP39"/>
    <property type="match status" value="1"/>
</dbReference>
<evidence type="ECO:0008006" key="4">
    <source>
        <dbReference type="Google" id="ProtNLM"/>
    </source>
</evidence>
<evidence type="ECO:0000313" key="3">
    <source>
        <dbReference type="Proteomes" id="UP000229631"/>
    </source>
</evidence>
<dbReference type="Pfam" id="PF01564">
    <property type="entry name" value="Spermine_synth"/>
    <property type="match status" value="1"/>
</dbReference>
<name>A0A2M7BCT0_9BACT</name>
<reference evidence="3" key="1">
    <citation type="submission" date="2017-09" db="EMBL/GenBank/DDBJ databases">
        <title>Depth-based differentiation of microbial function through sediment-hosted aquifers and enrichment of novel symbionts in the deep terrestrial subsurface.</title>
        <authorList>
            <person name="Probst A.J."/>
            <person name="Ladd B."/>
            <person name="Jarett J.K."/>
            <person name="Geller-Mcgrath D.E."/>
            <person name="Sieber C.M.K."/>
            <person name="Emerson J.B."/>
            <person name="Anantharaman K."/>
            <person name="Thomas B.C."/>
            <person name="Malmstrom R."/>
            <person name="Stieglmeier M."/>
            <person name="Klingl A."/>
            <person name="Woyke T."/>
            <person name="Ryan C.M."/>
            <person name="Banfield J.F."/>
        </authorList>
    </citation>
    <scope>NUCLEOTIDE SEQUENCE [LARGE SCALE GENOMIC DNA]</scope>
</reference>
<dbReference type="CDD" id="cd02440">
    <property type="entry name" value="AdoMet_MTases"/>
    <property type="match status" value="1"/>
</dbReference>
<dbReference type="GO" id="GO:0006596">
    <property type="term" value="P:polyamine biosynthetic process"/>
    <property type="evidence" value="ECO:0007669"/>
    <property type="project" value="UniProtKB-KW"/>
</dbReference>
<sequence length="241" mass="27637">MKSFIRKLFFGSEVLERVYSPINGEILVTENLFGKREMKVGEVSQSGGLVKKLWNSIFNLKSCLAADRFSIFNQFSKSNFKCLILGLGGGTLASLIVNRYPQTAKITGIEIDPKIIELGKKYFDLDEIKNLDIVIADAIKEISFPKFIIRNTKYNLILVDLYLGQEFPKEAESNEFLNSLKSILEKDGLIIFNRLNFGKHKKETAQFKEKIAQFFPYLISREVDYNLLVFAFLEAQKKVYC</sequence>
<gene>
    <name evidence="2" type="ORF">COS54_02070</name>
</gene>
<dbReference type="PANTHER" id="PTHR43317:SF1">
    <property type="entry name" value="THERMOSPERMINE SYNTHASE ACAULIS5"/>
    <property type="match status" value="1"/>
</dbReference>
<dbReference type="Proteomes" id="UP000229631">
    <property type="component" value="Unassembled WGS sequence"/>
</dbReference>
<dbReference type="SUPFAM" id="SSF53335">
    <property type="entry name" value="S-adenosyl-L-methionine-dependent methyltransferases"/>
    <property type="match status" value="1"/>
</dbReference>
<keyword evidence="1" id="KW-0620">Polyamine biosynthesis</keyword>